<protein>
    <submittedName>
        <fullName evidence="9">Uncharacterized protein DUF421</fullName>
    </submittedName>
</protein>
<feature type="transmembrane region" description="Helical" evidence="7">
    <location>
        <begin position="16"/>
        <end position="36"/>
    </location>
</feature>
<dbReference type="PANTHER" id="PTHR34582:SF6">
    <property type="entry name" value="UPF0702 TRANSMEMBRANE PROTEIN YCAP"/>
    <property type="match status" value="1"/>
</dbReference>
<accession>A0ABX5EJ58</accession>
<gene>
    <name evidence="9" type="ORF">BCL65_102217</name>
</gene>
<evidence type="ECO:0000256" key="1">
    <source>
        <dbReference type="ARBA" id="ARBA00004651"/>
    </source>
</evidence>
<keyword evidence="5 7" id="KW-1133">Transmembrane helix</keyword>
<evidence type="ECO:0000256" key="5">
    <source>
        <dbReference type="ARBA" id="ARBA00022989"/>
    </source>
</evidence>
<dbReference type="PANTHER" id="PTHR34582">
    <property type="entry name" value="UPF0702 TRANSMEMBRANE PROTEIN YCAP"/>
    <property type="match status" value="1"/>
</dbReference>
<dbReference type="EMBL" id="PVTX01000002">
    <property type="protein sequence ID" value="PRZ08675.1"/>
    <property type="molecule type" value="Genomic_DNA"/>
</dbReference>
<evidence type="ECO:0000256" key="4">
    <source>
        <dbReference type="ARBA" id="ARBA00022692"/>
    </source>
</evidence>
<keyword evidence="4 7" id="KW-0812">Transmembrane</keyword>
<reference evidence="9 10" key="1">
    <citation type="submission" date="2018-03" db="EMBL/GenBank/DDBJ databases">
        <title>Comparative analysis of microorganisms from saline springs in Andes Mountain Range, Colombia.</title>
        <authorList>
            <person name="Rubin E."/>
        </authorList>
    </citation>
    <scope>NUCLEOTIDE SEQUENCE [LARGE SCALE GENOMIC DNA]</scope>
    <source>
        <strain evidence="9 10">CG 23</strain>
    </source>
</reference>
<sequence length="196" mass="20294">MPDPLGDLLWLTPTEALAVVLATIGMYLAMVLLVRVLGPRMLGAMSSYDLVAIIAFGAVLGRAALGEVAVLGGGLVALLTLVGLQAVAGGLRAMPFGARAVSSEPVLLLADGRVLEKQLRRAHVSPAELASRLRLAGVARYDDVAVALLEPTGAISVLRRGAPIDPELLSGVVGAHLVPEDLLARRPVVGEARPDH</sequence>
<dbReference type="Gene3D" id="3.30.240.20">
    <property type="entry name" value="bsu07140 like domains"/>
    <property type="match status" value="1"/>
</dbReference>
<comment type="caution">
    <text evidence="9">The sequence shown here is derived from an EMBL/GenBank/DDBJ whole genome shotgun (WGS) entry which is preliminary data.</text>
</comment>
<dbReference type="Proteomes" id="UP000239895">
    <property type="component" value="Unassembled WGS sequence"/>
</dbReference>
<keyword evidence="10" id="KW-1185">Reference proteome</keyword>
<evidence type="ECO:0000313" key="10">
    <source>
        <dbReference type="Proteomes" id="UP000239895"/>
    </source>
</evidence>
<feature type="domain" description="YetF C-terminal" evidence="8">
    <location>
        <begin position="99"/>
        <end position="162"/>
    </location>
</feature>
<keyword evidence="3" id="KW-1003">Cell membrane</keyword>
<keyword evidence="6 7" id="KW-0472">Membrane</keyword>
<feature type="transmembrane region" description="Helical" evidence="7">
    <location>
        <begin position="48"/>
        <end position="65"/>
    </location>
</feature>
<evidence type="ECO:0000313" key="9">
    <source>
        <dbReference type="EMBL" id="PRZ08675.1"/>
    </source>
</evidence>
<comment type="subcellular location">
    <subcellularLocation>
        <location evidence="1">Cell membrane</location>
        <topology evidence="1">Multi-pass membrane protein</topology>
    </subcellularLocation>
</comment>
<dbReference type="InterPro" id="IPR023090">
    <property type="entry name" value="UPF0702_alpha/beta_dom_sf"/>
</dbReference>
<dbReference type="Pfam" id="PF04239">
    <property type="entry name" value="DUF421"/>
    <property type="match status" value="1"/>
</dbReference>
<evidence type="ECO:0000256" key="6">
    <source>
        <dbReference type="ARBA" id="ARBA00023136"/>
    </source>
</evidence>
<evidence type="ECO:0000256" key="7">
    <source>
        <dbReference type="SAM" id="Phobius"/>
    </source>
</evidence>
<organism evidence="9 10">
    <name type="scientific">Isoptericola halotolerans</name>
    <dbReference type="NCBI Taxonomy" id="300560"/>
    <lineage>
        <taxon>Bacteria</taxon>
        <taxon>Bacillati</taxon>
        <taxon>Actinomycetota</taxon>
        <taxon>Actinomycetes</taxon>
        <taxon>Micrococcales</taxon>
        <taxon>Promicromonosporaceae</taxon>
        <taxon>Isoptericola</taxon>
    </lineage>
</organism>
<evidence type="ECO:0000256" key="2">
    <source>
        <dbReference type="ARBA" id="ARBA00006448"/>
    </source>
</evidence>
<comment type="similarity">
    <text evidence="2">Belongs to the UPF0702 family.</text>
</comment>
<feature type="transmembrane region" description="Helical" evidence="7">
    <location>
        <begin position="71"/>
        <end position="91"/>
    </location>
</feature>
<dbReference type="RefSeq" id="WP_106265585.1">
    <property type="nucleotide sequence ID" value="NZ_PVTX01000002.1"/>
</dbReference>
<name>A0ABX5EJ58_9MICO</name>
<dbReference type="InterPro" id="IPR007353">
    <property type="entry name" value="DUF421"/>
</dbReference>
<evidence type="ECO:0000259" key="8">
    <source>
        <dbReference type="Pfam" id="PF04239"/>
    </source>
</evidence>
<evidence type="ECO:0000256" key="3">
    <source>
        <dbReference type="ARBA" id="ARBA00022475"/>
    </source>
</evidence>
<proteinExistence type="inferred from homology"/>